<dbReference type="KEGG" id="vg:29079436"/>
<evidence type="ECO:0000313" key="1">
    <source>
        <dbReference type="EMBL" id="ANM45848.1"/>
    </source>
</evidence>
<keyword evidence="2" id="KW-1185">Reference proteome</keyword>
<evidence type="ECO:0000313" key="2">
    <source>
        <dbReference type="Proteomes" id="UP000202254"/>
    </source>
</evidence>
<dbReference type="EMBL" id="KX130668">
    <property type="protein sequence ID" value="ANM45848.1"/>
    <property type="molecule type" value="Genomic_DNA"/>
</dbReference>
<dbReference type="GeneID" id="29079436"/>
<accession>A0A192Y892</accession>
<reference evidence="1 2" key="1">
    <citation type="submission" date="2016-04" db="EMBL/GenBank/DDBJ databases">
        <title>Complete Genome of E. coli phage vB_EcoS_NBD2.</title>
        <authorList>
            <person name="Truncaite L."/>
            <person name="Kaliniene L."/>
            <person name="Zajanckauskaite A."/>
            <person name="Meskys R."/>
        </authorList>
    </citation>
    <scope>NUCLEOTIDE SEQUENCE [LARGE SCALE GENOMIC DNA]</scope>
</reference>
<proteinExistence type="predicted"/>
<dbReference type="RefSeq" id="YP_009284630.1">
    <property type="nucleotide sequence ID" value="NC_031050.1"/>
</dbReference>
<dbReference type="Proteomes" id="UP000202254">
    <property type="component" value="Segment"/>
</dbReference>
<sequence>MMLEIKASKVIPGQMMAVVGETRIDIPDWVYSVAVDADGELWGFCSMAEPMRDGEVWNDHTSAEQSRVELLGDFKGGVVGWADSLTVIDREPKKKPKADRRVLRGLVLDSITRDVEAGELGARNTAAIIRDLDVATFNGYTTLKLVQAFALAGYDIRNTHTMKAFEAIDRKVQEAWA</sequence>
<name>A0A192Y892_9CAUD</name>
<protein>
    <submittedName>
        <fullName evidence="1">Uncharacterized protein</fullName>
    </submittedName>
</protein>
<gene>
    <name evidence="1" type="ORF">NBD2_06</name>
</gene>
<organism evidence="1 2">
    <name type="scientific">Escherichia phage vB_EcoS_NBD2</name>
    <dbReference type="NCBI Taxonomy" id="1852563"/>
    <lineage>
        <taxon>Viruses</taxon>
        <taxon>Duplodnaviria</taxon>
        <taxon>Heunggongvirae</taxon>
        <taxon>Uroviricota</taxon>
        <taxon>Caudoviricetes</taxon>
        <taxon>Drexlerviridae</taxon>
        <taxon>Vilniusvirus</taxon>
        <taxon>Vilniusvirus NBD2</taxon>
    </lineage>
</organism>